<comment type="caution">
    <text evidence="1">The sequence shown here is derived from an EMBL/GenBank/DDBJ whole genome shotgun (WGS) entry which is preliminary data.</text>
</comment>
<evidence type="ECO:0000313" key="2">
    <source>
        <dbReference type="Proteomes" id="UP000321578"/>
    </source>
</evidence>
<dbReference type="RefSeq" id="WP_147086685.1">
    <property type="nucleotide sequence ID" value="NZ_VORM01000010.1"/>
</dbReference>
<dbReference type="InterPro" id="IPR012349">
    <property type="entry name" value="Split_barrel_FMN-bd"/>
</dbReference>
<protein>
    <submittedName>
        <fullName evidence="1">Flavin mononucleotide-binding protein</fullName>
    </submittedName>
</protein>
<keyword evidence="2" id="KW-1185">Reference proteome</keyword>
<accession>A0A5C6ZHF1</accession>
<dbReference type="Gene3D" id="2.30.110.10">
    <property type="entry name" value="Electron Transport, Fmn-binding Protein, Chain A"/>
    <property type="match status" value="1"/>
</dbReference>
<organism evidence="1 2">
    <name type="scientific">Subsaximicrobium wynnwilliamsii</name>
    <dbReference type="NCBI Taxonomy" id="291179"/>
    <lineage>
        <taxon>Bacteria</taxon>
        <taxon>Pseudomonadati</taxon>
        <taxon>Bacteroidota</taxon>
        <taxon>Flavobacteriia</taxon>
        <taxon>Flavobacteriales</taxon>
        <taxon>Flavobacteriaceae</taxon>
        <taxon>Subsaximicrobium</taxon>
    </lineage>
</organism>
<proteinExistence type="predicted"/>
<dbReference type="Proteomes" id="UP000321578">
    <property type="component" value="Unassembled WGS sequence"/>
</dbReference>
<reference evidence="1 2" key="1">
    <citation type="submission" date="2019-08" db="EMBL/GenBank/DDBJ databases">
        <title>Genomes of Subsaximicrobium wynnwilliamsii strains.</title>
        <authorList>
            <person name="Bowman J.P."/>
        </authorList>
    </citation>
    <scope>NUCLEOTIDE SEQUENCE [LARGE SCALE GENOMIC DNA]</scope>
    <source>
        <strain evidence="1 2">2-80-2</strain>
    </source>
</reference>
<dbReference type="SUPFAM" id="SSF50475">
    <property type="entry name" value="FMN-binding split barrel"/>
    <property type="match status" value="1"/>
</dbReference>
<dbReference type="OrthoDB" id="9794935at2"/>
<gene>
    <name evidence="1" type="ORF">ESY86_11235</name>
</gene>
<dbReference type="Pfam" id="PF12900">
    <property type="entry name" value="Pyridox_ox_2"/>
    <property type="match status" value="1"/>
</dbReference>
<dbReference type="AlphaFoldDB" id="A0A5C6ZHF1"/>
<name>A0A5C6ZHF1_9FLAO</name>
<dbReference type="EMBL" id="VORO01000011">
    <property type="protein sequence ID" value="TXD88805.1"/>
    <property type="molecule type" value="Genomic_DNA"/>
</dbReference>
<evidence type="ECO:0000313" key="1">
    <source>
        <dbReference type="EMBL" id="TXD88805.1"/>
    </source>
</evidence>
<dbReference type="InterPro" id="IPR024747">
    <property type="entry name" value="Pyridox_Oxase-rel"/>
</dbReference>
<sequence>MIKPLNKKQCELLLNQNYIGDLSYIYQNRPFVVPITYLYKDDRIICYSGEGHKITAMRLHEPVSIGVSEITSIKQWKSVVAHGNFEELEGPDAKALLHEFSLGVKDAILQAEHNDLNFISEFSARIKGDDIPIVFVINIDELTGRMSNDSQ</sequence>